<sequence length="76" mass="8252">MHIIPGNILDKKAKGQEIPTKSAMENTKRQDMSPSGAGSASKPKADSENKVIEAEIERKGMYVICICVCRSDTSNI</sequence>
<reference evidence="3" key="1">
    <citation type="journal article" date="2023" name="Commun. Biol.">
        <title>Genome analysis of Parmales, the sister group of diatoms, reveals the evolutionary specialization of diatoms from phago-mixotrophs to photoautotrophs.</title>
        <authorList>
            <person name="Ban H."/>
            <person name="Sato S."/>
            <person name="Yoshikawa S."/>
            <person name="Yamada K."/>
            <person name="Nakamura Y."/>
            <person name="Ichinomiya M."/>
            <person name="Sato N."/>
            <person name="Blanc-Mathieu R."/>
            <person name="Endo H."/>
            <person name="Kuwata A."/>
            <person name="Ogata H."/>
        </authorList>
    </citation>
    <scope>NUCLEOTIDE SEQUENCE [LARGE SCALE GENOMIC DNA]</scope>
</reference>
<dbReference type="EMBL" id="BLQM01000067">
    <property type="protein sequence ID" value="GMH58782.1"/>
    <property type="molecule type" value="Genomic_DNA"/>
</dbReference>
<organism evidence="2 3">
    <name type="scientific">Triparma laevis f. inornata</name>
    <dbReference type="NCBI Taxonomy" id="1714386"/>
    <lineage>
        <taxon>Eukaryota</taxon>
        <taxon>Sar</taxon>
        <taxon>Stramenopiles</taxon>
        <taxon>Ochrophyta</taxon>
        <taxon>Bolidophyceae</taxon>
        <taxon>Parmales</taxon>
        <taxon>Triparmaceae</taxon>
        <taxon>Triparma</taxon>
    </lineage>
</organism>
<evidence type="ECO:0000313" key="2">
    <source>
        <dbReference type="EMBL" id="GMH58782.1"/>
    </source>
</evidence>
<proteinExistence type="predicted"/>
<name>A0A9W6ZQT4_9STRA</name>
<feature type="region of interest" description="Disordered" evidence="1">
    <location>
        <begin position="1"/>
        <end position="49"/>
    </location>
</feature>
<dbReference type="AlphaFoldDB" id="A0A9W6ZQT4"/>
<dbReference type="Proteomes" id="UP001162640">
    <property type="component" value="Unassembled WGS sequence"/>
</dbReference>
<protein>
    <submittedName>
        <fullName evidence="2">Uncharacterized protein</fullName>
    </submittedName>
</protein>
<evidence type="ECO:0000313" key="3">
    <source>
        <dbReference type="Proteomes" id="UP001162640"/>
    </source>
</evidence>
<evidence type="ECO:0000256" key="1">
    <source>
        <dbReference type="SAM" id="MobiDB-lite"/>
    </source>
</evidence>
<comment type="caution">
    <text evidence="2">The sequence shown here is derived from an EMBL/GenBank/DDBJ whole genome shotgun (WGS) entry which is preliminary data.</text>
</comment>
<gene>
    <name evidence="2" type="ORF">TL16_g02683</name>
</gene>
<accession>A0A9W6ZQT4</accession>